<name>A0A809RSP7_9BACT</name>
<dbReference type="InterPro" id="IPR052021">
    <property type="entry name" value="Type-I_RS_S_subunit"/>
</dbReference>
<evidence type="ECO:0000256" key="1">
    <source>
        <dbReference type="ARBA" id="ARBA00010923"/>
    </source>
</evidence>
<dbReference type="Gene3D" id="1.10.287.1120">
    <property type="entry name" value="Bipartite methylase S protein"/>
    <property type="match status" value="2"/>
</dbReference>
<keyword evidence="6" id="KW-1185">Reference proteome</keyword>
<dbReference type="GO" id="GO:0003677">
    <property type="term" value="F:DNA binding"/>
    <property type="evidence" value="ECO:0007669"/>
    <property type="project" value="UniProtKB-KW"/>
</dbReference>
<dbReference type="Proteomes" id="UP000464317">
    <property type="component" value="Chromosome"/>
</dbReference>
<dbReference type="InterPro" id="IPR000055">
    <property type="entry name" value="Restrct_endonuc_typeI_TRD"/>
</dbReference>
<dbReference type="SUPFAM" id="SSF116734">
    <property type="entry name" value="DNA methylase specificity domain"/>
    <property type="match status" value="2"/>
</dbReference>
<sequence>MKKVLVPRVRFKGFSEEWKEEKLENIYSFASEGGTPDTNKDIYYKPGLFYFTKIEDMANKYIYHTKSKISELGLKNSSAWIIPKNNILFSNGATIGNVSINKVDLSTKQGIVGMIIKKKFNLEFIYYLLKSENFQSKVAEKITVGTIPTVAIFNLKKIELFLSKNIYEQQKIGKLLDQISNLITLEEIKLNKLKQLKQTLLQKMFPEGNSKTPRIRFKWFSKEWKEERLEETVNILDNLRIPVKESLRSPGAYKYYGANGIQGKINGYTHQGENILIAEDGANDLNNYPLIFEKNKIWVNNHAHVVTSNNPNLLKNYFLYLSLKKVNFSDYILGTQRYKLTLSNLKEVLFVITKNIDEQQKIGDFFCKIDTLINLYQSKLNKLKQIKEALLQKMFV</sequence>
<dbReference type="Pfam" id="PF01420">
    <property type="entry name" value="Methylase_S"/>
    <property type="match status" value="2"/>
</dbReference>
<feature type="domain" description="Type I restriction modification DNA specificity" evidence="4">
    <location>
        <begin position="16"/>
        <end position="195"/>
    </location>
</feature>
<comment type="similarity">
    <text evidence="1">Belongs to the type-I restriction system S methylase family.</text>
</comment>
<organism evidence="5 6">
    <name type="scientific">Mycoplasmopsis felis</name>
    <dbReference type="NCBI Taxonomy" id="33923"/>
    <lineage>
        <taxon>Bacteria</taxon>
        <taxon>Bacillati</taxon>
        <taxon>Mycoplasmatota</taxon>
        <taxon>Mycoplasmoidales</taxon>
        <taxon>Metamycoplasmataceae</taxon>
        <taxon>Mycoplasmopsis</taxon>
    </lineage>
</organism>
<dbReference type="EMBL" id="AP022325">
    <property type="protein sequence ID" value="BBU47965.1"/>
    <property type="molecule type" value="Genomic_DNA"/>
</dbReference>
<keyword evidence="3" id="KW-0238">DNA-binding</keyword>
<accession>A0A809RSP7</accession>
<keyword evidence="2" id="KW-0680">Restriction system</keyword>
<dbReference type="AlphaFoldDB" id="A0A809RSP7"/>
<dbReference type="Gene3D" id="3.90.220.20">
    <property type="entry name" value="DNA methylase specificity domains"/>
    <property type="match status" value="2"/>
</dbReference>
<evidence type="ECO:0000256" key="2">
    <source>
        <dbReference type="ARBA" id="ARBA00022747"/>
    </source>
</evidence>
<reference evidence="5 6" key="1">
    <citation type="submission" date="2020-01" db="EMBL/GenBank/DDBJ databases">
        <title>Complete genome sequence of Mycoplasma felis strain Myco-2.</title>
        <authorList>
            <person name="Kinoshita Y."/>
            <person name="Niwa H."/>
            <person name="Uchida-Fujii E."/>
            <person name="Nukada T."/>
        </authorList>
    </citation>
    <scope>NUCLEOTIDE SEQUENCE [LARGE SCALE GENOMIC DNA]</scope>
    <source>
        <strain evidence="5 6">Myco-2</strain>
    </source>
</reference>
<dbReference type="KEGG" id="mfel:JPM2_6580"/>
<gene>
    <name evidence="5" type="ORF">JPM2_6580</name>
</gene>
<dbReference type="CDD" id="cd17262">
    <property type="entry name" value="RMtype1_S_Aco12261I-TRD2-CR2"/>
    <property type="match status" value="1"/>
</dbReference>
<dbReference type="InterPro" id="IPR044946">
    <property type="entry name" value="Restrct_endonuc_typeI_TRD_sf"/>
</dbReference>
<evidence type="ECO:0000259" key="4">
    <source>
        <dbReference type="Pfam" id="PF01420"/>
    </source>
</evidence>
<feature type="domain" description="Type I restriction modification DNA specificity" evidence="4">
    <location>
        <begin position="222"/>
        <end position="385"/>
    </location>
</feature>
<dbReference type="RefSeq" id="WP_161553357.1">
    <property type="nucleotide sequence ID" value="NZ_AP022325.1"/>
</dbReference>
<evidence type="ECO:0000313" key="6">
    <source>
        <dbReference type="Proteomes" id="UP000464317"/>
    </source>
</evidence>
<dbReference type="PANTHER" id="PTHR30408">
    <property type="entry name" value="TYPE-1 RESTRICTION ENZYME ECOKI SPECIFICITY PROTEIN"/>
    <property type="match status" value="1"/>
</dbReference>
<protein>
    <recommendedName>
        <fullName evidence="4">Type I restriction modification DNA specificity domain-containing protein</fullName>
    </recommendedName>
</protein>
<proteinExistence type="inferred from homology"/>
<evidence type="ECO:0000256" key="3">
    <source>
        <dbReference type="ARBA" id="ARBA00023125"/>
    </source>
</evidence>
<evidence type="ECO:0000313" key="5">
    <source>
        <dbReference type="EMBL" id="BBU47965.1"/>
    </source>
</evidence>
<dbReference type="PANTHER" id="PTHR30408:SF12">
    <property type="entry name" value="TYPE I RESTRICTION ENZYME MJAVIII SPECIFICITY SUBUNIT"/>
    <property type="match status" value="1"/>
</dbReference>
<dbReference type="GO" id="GO:0009307">
    <property type="term" value="P:DNA restriction-modification system"/>
    <property type="evidence" value="ECO:0007669"/>
    <property type="project" value="UniProtKB-KW"/>
</dbReference>